<proteinExistence type="predicted"/>
<evidence type="ECO:0000313" key="3">
    <source>
        <dbReference type="Proteomes" id="UP001501470"/>
    </source>
</evidence>
<protein>
    <recommendedName>
        <fullName evidence="4">Serine/threonine protein kinase</fullName>
    </recommendedName>
</protein>
<name>A0ABN2AWF7_9ACTN</name>
<feature type="transmembrane region" description="Helical" evidence="1">
    <location>
        <begin position="39"/>
        <end position="57"/>
    </location>
</feature>
<keyword evidence="1" id="KW-0812">Transmembrane</keyword>
<comment type="caution">
    <text evidence="2">The sequence shown here is derived from an EMBL/GenBank/DDBJ whole genome shotgun (WGS) entry which is preliminary data.</text>
</comment>
<organism evidence="2 3">
    <name type="scientific">Dactylosporangium maewongense</name>
    <dbReference type="NCBI Taxonomy" id="634393"/>
    <lineage>
        <taxon>Bacteria</taxon>
        <taxon>Bacillati</taxon>
        <taxon>Actinomycetota</taxon>
        <taxon>Actinomycetes</taxon>
        <taxon>Micromonosporales</taxon>
        <taxon>Micromonosporaceae</taxon>
        <taxon>Dactylosporangium</taxon>
    </lineage>
</organism>
<evidence type="ECO:0008006" key="4">
    <source>
        <dbReference type="Google" id="ProtNLM"/>
    </source>
</evidence>
<evidence type="ECO:0000313" key="2">
    <source>
        <dbReference type="EMBL" id="GAA1527757.1"/>
    </source>
</evidence>
<keyword evidence="1" id="KW-1133">Transmembrane helix</keyword>
<sequence>MHDQIIDRLAALGADADRVVLADPADLRRAGTRRNRRRLAAVTLAVLAVLGGTAVALRPAGQAPPPTPAGSRTAVPREPCEIHLAGCFPPEVSVYAERLPAPCPDTRHPSEAKLIGRSSGLQVFTLYVPPPPTTTRAGVTESAYRPGGAGEYLAEVRAMLARCPSVERAGPGSAPLTLRYRLVSIGELGGDESVLLSRTYQTDLGEQTFLIALVRRGDTVLAVMDYGWQGAPASRSDLDRLLSERK</sequence>
<dbReference type="EMBL" id="BAAAQD010000010">
    <property type="protein sequence ID" value="GAA1527757.1"/>
    <property type="molecule type" value="Genomic_DNA"/>
</dbReference>
<keyword evidence="1" id="KW-0472">Membrane</keyword>
<reference evidence="2 3" key="1">
    <citation type="journal article" date="2019" name="Int. J. Syst. Evol. Microbiol.">
        <title>The Global Catalogue of Microorganisms (GCM) 10K type strain sequencing project: providing services to taxonomists for standard genome sequencing and annotation.</title>
        <authorList>
            <consortium name="The Broad Institute Genomics Platform"/>
            <consortium name="The Broad Institute Genome Sequencing Center for Infectious Disease"/>
            <person name="Wu L."/>
            <person name="Ma J."/>
        </authorList>
    </citation>
    <scope>NUCLEOTIDE SEQUENCE [LARGE SCALE GENOMIC DNA]</scope>
    <source>
        <strain evidence="2 3">JCM 15933</strain>
    </source>
</reference>
<gene>
    <name evidence="2" type="ORF">GCM10009827_051050</name>
</gene>
<keyword evidence="3" id="KW-1185">Reference proteome</keyword>
<accession>A0ABN2AWF7</accession>
<evidence type="ECO:0000256" key="1">
    <source>
        <dbReference type="SAM" id="Phobius"/>
    </source>
</evidence>
<dbReference type="Proteomes" id="UP001501470">
    <property type="component" value="Unassembled WGS sequence"/>
</dbReference>
<dbReference type="RefSeq" id="WP_344504605.1">
    <property type="nucleotide sequence ID" value="NZ_BAAAQD010000010.1"/>
</dbReference>